<dbReference type="Pfam" id="PF00871">
    <property type="entry name" value="Acetate_kinase"/>
    <property type="match status" value="1"/>
</dbReference>
<dbReference type="GO" id="GO:0008776">
    <property type="term" value="F:acetate kinase activity"/>
    <property type="evidence" value="ECO:0007669"/>
    <property type="project" value="UniProtKB-EC"/>
</dbReference>
<reference evidence="5 6" key="1">
    <citation type="submission" date="2018-06" db="EMBL/GenBank/DDBJ databases">
        <authorList>
            <consortium name="Pathogen Informatics"/>
            <person name="Doyle S."/>
        </authorList>
    </citation>
    <scope>NUCLEOTIDE SEQUENCE [LARGE SCALE GENOMIC DNA]</scope>
    <source>
        <strain evidence="5 6">NCTC5050</strain>
    </source>
</reference>
<accession>A0A377Z9W7</accession>
<evidence type="ECO:0000256" key="4">
    <source>
        <dbReference type="ARBA" id="ARBA00022840"/>
    </source>
</evidence>
<evidence type="ECO:0000256" key="3">
    <source>
        <dbReference type="ARBA" id="ARBA00022777"/>
    </source>
</evidence>
<evidence type="ECO:0000313" key="6">
    <source>
        <dbReference type="Proteomes" id="UP000255382"/>
    </source>
</evidence>
<sequence length="86" mass="9281">MDGSKQEAELGAGAAHSEALNFIVNTILAQKPELSAQLDRNRPPYRTRRVKKYTSSVVIDESVIQGIKDAASFAPLHNPAHLIGIG</sequence>
<name>A0A377Z9W7_KLEPO</name>
<dbReference type="AlphaFoldDB" id="A0A377Z9W7"/>
<keyword evidence="2" id="KW-0547">Nucleotide-binding</keyword>
<proteinExistence type="predicted"/>
<dbReference type="GO" id="GO:0005524">
    <property type="term" value="F:ATP binding"/>
    <property type="evidence" value="ECO:0007669"/>
    <property type="project" value="UniProtKB-KW"/>
</dbReference>
<evidence type="ECO:0000313" key="5">
    <source>
        <dbReference type="EMBL" id="STU64545.1"/>
    </source>
</evidence>
<dbReference type="SUPFAM" id="SSF53067">
    <property type="entry name" value="Actin-like ATPase domain"/>
    <property type="match status" value="1"/>
</dbReference>
<evidence type="ECO:0000256" key="1">
    <source>
        <dbReference type="ARBA" id="ARBA00022679"/>
    </source>
</evidence>
<dbReference type="InterPro" id="IPR043129">
    <property type="entry name" value="ATPase_NBD"/>
</dbReference>
<keyword evidence="4" id="KW-0067">ATP-binding</keyword>
<dbReference type="Gene3D" id="3.30.420.40">
    <property type="match status" value="1"/>
</dbReference>
<keyword evidence="6" id="KW-1185">Reference proteome</keyword>
<dbReference type="EMBL" id="UGLZ01000004">
    <property type="protein sequence ID" value="STU64545.1"/>
    <property type="molecule type" value="Genomic_DNA"/>
</dbReference>
<organism evidence="5 6">
    <name type="scientific">Klebsiella pneumoniae subsp. ozaenae</name>
    <dbReference type="NCBI Taxonomy" id="574"/>
    <lineage>
        <taxon>Bacteria</taxon>
        <taxon>Pseudomonadati</taxon>
        <taxon>Pseudomonadota</taxon>
        <taxon>Gammaproteobacteria</taxon>
        <taxon>Enterobacterales</taxon>
        <taxon>Enterobacteriaceae</taxon>
        <taxon>Klebsiella/Raoultella group</taxon>
        <taxon>Klebsiella</taxon>
        <taxon>Klebsiella pneumoniae complex</taxon>
    </lineage>
</organism>
<dbReference type="Proteomes" id="UP000255382">
    <property type="component" value="Unassembled WGS sequence"/>
</dbReference>
<evidence type="ECO:0000256" key="2">
    <source>
        <dbReference type="ARBA" id="ARBA00022741"/>
    </source>
</evidence>
<dbReference type="EC" id="2.7.2.1" evidence="5"/>
<protein>
    <submittedName>
        <fullName evidence="5">Acetate kinase</fullName>
        <ecNumber evidence="5">2.7.2.1</ecNumber>
    </submittedName>
</protein>
<gene>
    <name evidence="5" type="primary">ackA_4</name>
    <name evidence="5" type="ORF">NCTC5050_01453</name>
</gene>
<keyword evidence="1 5" id="KW-0808">Transferase</keyword>
<keyword evidence="3 5" id="KW-0418">Kinase</keyword>
<dbReference type="InterPro" id="IPR000890">
    <property type="entry name" value="Aliphatic_acid_kin_short-chain"/>
</dbReference>